<evidence type="ECO:0000259" key="2">
    <source>
        <dbReference type="PROSITE" id="PS50112"/>
    </source>
</evidence>
<keyword evidence="1" id="KW-0175">Coiled coil</keyword>
<dbReference type="NCBIfam" id="TIGR00229">
    <property type="entry name" value="sensory_box"/>
    <property type="match status" value="1"/>
</dbReference>
<dbReference type="SMART" id="SM00091">
    <property type="entry name" value="PAS"/>
    <property type="match status" value="1"/>
</dbReference>
<dbReference type="PROSITE" id="PS50112">
    <property type="entry name" value="PAS"/>
    <property type="match status" value="1"/>
</dbReference>
<reference evidence="3 4" key="2">
    <citation type="submission" date="2020-02" db="EMBL/GenBank/DDBJ databases">
        <title>Genome sequences of Thiorhodococcus mannitoliphagus and Thiorhodococcus minor, purple sulfur photosynthetic bacteria in the gammaproteobacterial family, Chromatiaceae.</title>
        <authorList>
            <person name="Aviles F.A."/>
            <person name="Meyer T.E."/>
            <person name="Kyndt J.A."/>
        </authorList>
    </citation>
    <scope>NUCLEOTIDE SEQUENCE [LARGE SCALE GENOMIC DNA]</scope>
    <source>
        <strain evidence="3 4">DSM 18266</strain>
    </source>
</reference>
<name>A0A6P1DYU9_9GAMM</name>
<dbReference type="InterPro" id="IPR013656">
    <property type="entry name" value="PAS_4"/>
</dbReference>
<reference evidence="4" key="1">
    <citation type="journal article" date="2020" name="Microbiol. Resour. Announc.">
        <title>Draft Genome Sequences of Thiorhodococcus mannitoliphagus and Thiorhodococcus minor, Purple Sulfur Photosynthetic Bacteria in the Gammaproteobacterial Family Chromatiaceae.</title>
        <authorList>
            <person name="Aviles F.A."/>
            <person name="Meyer T.E."/>
            <person name="Kyndt J.A."/>
        </authorList>
    </citation>
    <scope>NUCLEOTIDE SEQUENCE [LARGE SCALE GENOMIC DNA]</scope>
    <source>
        <strain evidence="4">DSM 18266</strain>
    </source>
</reference>
<feature type="coiled-coil region" evidence="1">
    <location>
        <begin position="201"/>
        <end position="245"/>
    </location>
</feature>
<evidence type="ECO:0000313" key="4">
    <source>
        <dbReference type="Proteomes" id="UP000471640"/>
    </source>
</evidence>
<comment type="caution">
    <text evidence="3">The sequence shown here is derived from an EMBL/GenBank/DDBJ whole genome shotgun (WGS) entry which is preliminary data.</text>
</comment>
<gene>
    <name evidence="3" type="ORF">G3480_16540</name>
</gene>
<proteinExistence type="predicted"/>
<dbReference type="Pfam" id="PF08448">
    <property type="entry name" value="PAS_4"/>
    <property type="match status" value="1"/>
</dbReference>
<dbReference type="Proteomes" id="UP000471640">
    <property type="component" value="Unassembled WGS sequence"/>
</dbReference>
<keyword evidence="4" id="KW-1185">Reference proteome</keyword>
<dbReference type="CDD" id="cd00130">
    <property type="entry name" value="PAS"/>
    <property type="match status" value="1"/>
</dbReference>
<sequence>MTEDLGGSALEDLRAECETLRHQLLEAHRALASASGRSDVVLGGVPENVCVHPPPSTEGSTHRRLAEDILQGVALLSSSGEVLHANQRLAQLMGIAPEQLCGSSLTDHFPNQLAAEIPTWLDAAAAQPVRTSHRIPTRDGQVKHLHFSINKMPPDANASRSLVVTDLDQLFDPQAERTKGQASTATDESIEHVRAHALTLLRSALDAHARAEAIHDELQREISERKRAQVALAEAQRRHELLMETIGSTHWLSTADWQTLLFLEKNQPTSRRIERPAASFDFTLFGLAPEPST</sequence>
<organism evidence="3 4">
    <name type="scientific">Thiorhodococcus mannitoliphagus</name>
    <dbReference type="NCBI Taxonomy" id="329406"/>
    <lineage>
        <taxon>Bacteria</taxon>
        <taxon>Pseudomonadati</taxon>
        <taxon>Pseudomonadota</taxon>
        <taxon>Gammaproteobacteria</taxon>
        <taxon>Chromatiales</taxon>
        <taxon>Chromatiaceae</taxon>
        <taxon>Thiorhodococcus</taxon>
    </lineage>
</organism>
<dbReference type="RefSeq" id="WP_164654998.1">
    <property type="nucleotide sequence ID" value="NZ_JAAIJR010000073.1"/>
</dbReference>
<dbReference type="AlphaFoldDB" id="A0A6P1DYU9"/>
<protein>
    <submittedName>
        <fullName evidence="3">PAS domain S-box protein</fullName>
    </submittedName>
</protein>
<accession>A0A6P1DYU9</accession>
<dbReference type="Gene3D" id="3.30.450.20">
    <property type="entry name" value="PAS domain"/>
    <property type="match status" value="1"/>
</dbReference>
<feature type="domain" description="PAS" evidence="2">
    <location>
        <begin position="58"/>
        <end position="105"/>
    </location>
</feature>
<evidence type="ECO:0000313" key="3">
    <source>
        <dbReference type="EMBL" id="NEX21896.1"/>
    </source>
</evidence>
<dbReference type="SUPFAM" id="SSF55785">
    <property type="entry name" value="PYP-like sensor domain (PAS domain)"/>
    <property type="match status" value="1"/>
</dbReference>
<dbReference type="InterPro" id="IPR035965">
    <property type="entry name" value="PAS-like_dom_sf"/>
</dbReference>
<dbReference type="InterPro" id="IPR000014">
    <property type="entry name" value="PAS"/>
</dbReference>
<evidence type="ECO:0000256" key="1">
    <source>
        <dbReference type="SAM" id="Coils"/>
    </source>
</evidence>
<dbReference type="EMBL" id="JAAIJR010000073">
    <property type="protein sequence ID" value="NEX21896.1"/>
    <property type="molecule type" value="Genomic_DNA"/>
</dbReference>